<evidence type="ECO:0000256" key="6">
    <source>
        <dbReference type="ARBA" id="ARBA00022729"/>
    </source>
</evidence>
<keyword evidence="2 12" id="KW-0813">Transport</keyword>
<dbReference type="STRING" id="405444.ABB26_07330"/>
<dbReference type="EMBL" id="LDJI01000013">
    <property type="protein sequence ID" value="KRG64431.1"/>
    <property type="molecule type" value="Genomic_DNA"/>
</dbReference>
<dbReference type="InterPro" id="IPR036942">
    <property type="entry name" value="Beta-barrel_TonB_sf"/>
</dbReference>
<keyword evidence="7" id="KW-0408">Iron</keyword>
<evidence type="ECO:0000259" key="16">
    <source>
        <dbReference type="Pfam" id="PF07715"/>
    </source>
</evidence>
<dbReference type="SUPFAM" id="SSF56935">
    <property type="entry name" value="Porins"/>
    <property type="match status" value="1"/>
</dbReference>
<dbReference type="GO" id="GO:0015344">
    <property type="term" value="F:siderophore uptake transmembrane transporter activity"/>
    <property type="evidence" value="ECO:0007669"/>
    <property type="project" value="TreeGrafter"/>
</dbReference>
<evidence type="ECO:0000256" key="7">
    <source>
        <dbReference type="ARBA" id="ARBA00023004"/>
    </source>
</evidence>
<dbReference type="Pfam" id="PF07715">
    <property type="entry name" value="Plug"/>
    <property type="match status" value="1"/>
</dbReference>
<dbReference type="Pfam" id="PF00593">
    <property type="entry name" value="TonB_dep_Rec_b-barrel"/>
    <property type="match status" value="1"/>
</dbReference>
<evidence type="ECO:0000256" key="12">
    <source>
        <dbReference type="PROSITE-ProRule" id="PRU01360"/>
    </source>
</evidence>
<evidence type="ECO:0000313" key="18">
    <source>
        <dbReference type="Proteomes" id="UP000050864"/>
    </source>
</evidence>
<keyword evidence="9 13" id="KW-0798">TonB box</keyword>
<dbReference type="PATRIC" id="fig|405444.3.peg.476"/>
<evidence type="ECO:0000256" key="3">
    <source>
        <dbReference type="ARBA" id="ARBA00022452"/>
    </source>
</evidence>
<dbReference type="InterPro" id="IPR037066">
    <property type="entry name" value="Plug_dom_sf"/>
</dbReference>
<dbReference type="Proteomes" id="UP000050864">
    <property type="component" value="Unassembled WGS sequence"/>
</dbReference>
<keyword evidence="3 12" id="KW-1134">Transmembrane beta strand</keyword>
<keyword evidence="6 14" id="KW-0732">Signal</keyword>
<evidence type="ECO:0000256" key="9">
    <source>
        <dbReference type="ARBA" id="ARBA00023077"/>
    </source>
</evidence>
<protein>
    <submittedName>
        <fullName evidence="17">TonB-dependent receptor</fullName>
    </submittedName>
</protein>
<evidence type="ECO:0000313" key="17">
    <source>
        <dbReference type="EMBL" id="KRG64431.1"/>
    </source>
</evidence>
<dbReference type="InterPro" id="IPR012910">
    <property type="entry name" value="Plug_dom"/>
</dbReference>
<comment type="caution">
    <text evidence="17">The sequence shown here is derived from an EMBL/GenBank/DDBJ whole genome shotgun (WGS) entry which is preliminary data.</text>
</comment>
<evidence type="ECO:0000256" key="13">
    <source>
        <dbReference type="RuleBase" id="RU003357"/>
    </source>
</evidence>
<accession>A0A0R0C3Q2</accession>
<organism evidence="17 18">
    <name type="scientific">Stenotrophomonas humi</name>
    <dbReference type="NCBI Taxonomy" id="405444"/>
    <lineage>
        <taxon>Bacteria</taxon>
        <taxon>Pseudomonadati</taxon>
        <taxon>Pseudomonadota</taxon>
        <taxon>Gammaproteobacteria</taxon>
        <taxon>Lysobacterales</taxon>
        <taxon>Lysobacteraceae</taxon>
        <taxon>Stenotrophomonas</taxon>
    </lineage>
</organism>
<keyword evidence="4" id="KW-0410">Iron transport</keyword>
<gene>
    <name evidence="17" type="ORF">ABB26_07330</name>
</gene>
<keyword evidence="18" id="KW-1185">Reference proteome</keyword>
<dbReference type="InterPro" id="IPR000531">
    <property type="entry name" value="Beta-barrel_TonB"/>
</dbReference>
<evidence type="ECO:0000256" key="8">
    <source>
        <dbReference type="ARBA" id="ARBA00023065"/>
    </source>
</evidence>
<comment type="similarity">
    <text evidence="12 13">Belongs to the TonB-dependent receptor family.</text>
</comment>
<dbReference type="PANTHER" id="PTHR32552:SF89">
    <property type="entry name" value="CATECHOLATE SIDEROPHORE RECEPTOR FIU"/>
    <property type="match status" value="1"/>
</dbReference>
<dbReference type="AlphaFoldDB" id="A0A0R0C3Q2"/>
<keyword evidence="11 12" id="KW-0998">Cell outer membrane</keyword>
<feature type="signal peptide" evidence="14">
    <location>
        <begin position="1"/>
        <end position="26"/>
    </location>
</feature>
<dbReference type="Gene3D" id="2.40.170.20">
    <property type="entry name" value="TonB-dependent receptor, beta-barrel domain"/>
    <property type="match status" value="1"/>
</dbReference>
<keyword evidence="17" id="KW-0675">Receptor</keyword>
<name>A0A0R0C3Q2_9GAMM</name>
<evidence type="ECO:0000256" key="5">
    <source>
        <dbReference type="ARBA" id="ARBA00022692"/>
    </source>
</evidence>
<keyword evidence="10 12" id="KW-0472">Membrane</keyword>
<evidence type="ECO:0000256" key="10">
    <source>
        <dbReference type="ARBA" id="ARBA00023136"/>
    </source>
</evidence>
<proteinExistence type="inferred from homology"/>
<reference evidence="17 18" key="1">
    <citation type="submission" date="2015-05" db="EMBL/GenBank/DDBJ databases">
        <title>Genome sequencing and analysis of members of genus Stenotrophomonas.</title>
        <authorList>
            <person name="Patil P.P."/>
            <person name="Midha S."/>
            <person name="Patil P.B."/>
        </authorList>
    </citation>
    <scope>NUCLEOTIDE SEQUENCE [LARGE SCALE GENOMIC DNA]</scope>
    <source>
        <strain evidence="17 18">DSM 18929</strain>
    </source>
</reference>
<feature type="domain" description="TonB-dependent receptor-like beta-barrel" evidence="15">
    <location>
        <begin position="279"/>
        <end position="734"/>
    </location>
</feature>
<dbReference type="GO" id="GO:0009279">
    <property type="term" value="C:cell outer membrane"/>
    <property type="evidence" value="ECO:0007669"/>
    <property type="project" value="UniProtKB-SubCell"/>
</dbReference>
<evidence type="ECO:0000256" key="2">
    <source>
        <dbReference type="ARBA" id="ARBA00022448"/>
    </source>
</evidence>
<comment type="subcellular location">
    <subcellularLocation>
        <location evidence="1 12">Cell outer membrane</location>
        <topology evidence="1 12">Multi-pass membrane protein</topology>
    </subcellularLocation>
</comment>
<sequence>MPRIDMQPRLLTLAVLAALTSAPLYAATPAQGDASIDATSALAAGSAQTLDAISVIGQGETRQVQRIGEVDKQVLPPGTSGQKILDRLPGVSVQSNDAFGANEESQTISLRGFDKSRLGYTLDGIPLGDNSYGNYNGLSISRALIAENLAGAELAQGVGSLGVASTSNLGGTIQYFSSDPSSVFGGRASITLGDDNQRRGYLRVDTGEHNGFAAYVSGVHQDADMWAAPHQNQTSRQFNAKAVWNVGDNRFGAFVATSRTSQANYAYLSKSMLERGLGWDWNIYAPDWDRAVAAAYCAPATFNAERCAFSGGVNSIDDAYYQSRALRDDNLYSLDADLRVGEQGRLKLLAYHHENRGQGHWWAPGQPSHPGTDRMLPISIRSSNYSINRQGLTAALSWTLGIHELEAGLWWEQNDHHVERNFYYIDGPFLDDTYLTDPDRRLFDQDFDIRTRQFYVQDRMRFMDDRLTVDVGIKSPNTRMRANAKPGTEARYASGTLTAKESVLPQASIGFKLNGNNELFASYSENIAAFVGGGSGGPLQVTPESFAASAGLEPEKSRTFEAGFRTFGKHYQASLAAYDVTFDNRLLSLNPCTSIEVGTRPECITRFINVGSVKSRGAELTFILKPMQGLQWYNALSWNKSTYEDDYVSGGALVPVAGKITVDTPQRMASSELSWNHDGWFASLRGKYTGKRYYTYTNDQSVPGVTTFDAGFGYTFGTGLGLQDLKVSMNVTNLTNKRYAGQLSSFAPSDPNGTRYAIHASAPRQTFITLSAGF</sequence>
<feature type="chain" id="PRO_5006393471" evidence="14">
    <location>
        <begin position="27"/>
        <end position="774"/>
    </location>
</feature>
<evidence type="ECO:0000259" key="15">
    <source>
        <dbReference type="Pfam" id="PF00593"/>
    </source>
</evidence>
<keyword evidence="5 12" id="KW-0812">Transmembrane</keyword>
<feature type="domain" description="TonB-dependent receptor plug" evidence="16">
    <location>
        <begin position="77"/>
        <end position="161"/>
    </location>
</feature>
<evidence type="ECO:0000256" key="4">
    <source>
        <dbReference type="ARBA" id="ARBA00022496"/>
    </source>
</evidence>
<dbReference type="Gene3D" id="2.170.130.10">
    <property type="entry name" value="TonB-dependent receptor, plug domain"/>
    <property type="match status" value="1"/>
</dbReference>
<keyword evidence="8" id="KW-0406">Ion transport</keyword>
<evidence type="ECO:0000256" key="11">
    <source>
        <dbReference type="ARBA" id="ARBA00023237"/>
    </source>
</evidence>
<dbReference type="PANTHER" id="PTHR32552">
    <property type="entry name" value="FERRICHROME IRON RECEPTOR-RELATED"/>
    <property type="match status" value="1"/>
</dbReference>
<evidence type="ECO:0000256" key="14">
    <source>
        <dbReference type="SAM" id="SignalP"/>
    </source>
</evidence>
<dbReference type="InterPro" id="IPR039426">
    <property type="entry name" value="TonB-dep_rcpt-like"/>
</dbReference>
<dbReference type="PROSITE" id="PS52016">
    <property type="entry name" value="TONB_DEPENDENT_REC_3"/>
    <property type="match status" value="1"/>
</dbReference>
<evidence type="ECO:0000256" key="1">
    <source>
        <dbReference type="ARBA" id="ARBA00004571"/>
    </source>
</evidence>